<feature type="region of interest" description="Disordered" evidence="11">
    <location>
        <begin position="1"/>
        <end position="26"/>
    </location>
</feature>
<keyword evidence="3" id="KW-0813">Transport</keyword>
<feature type="transmembrane region" description="Helical" evidence="10">
    <location>
        <begin position="459"/>
        <end position="480"/>
    </location>
</feature>
<evidence type="ECO:0000256" key="4">
    <source>
        <dbReference type="ARBA" id="ARBA00022538"/>
    </source>
</evidence>
<keyword evidence="6 10" id="KW-0630">Potassium</keyword>
<accession>A0ABP1FWE9</accession>
<feature type="transmembrane region" description="Helical" evidence="10">
    <location>
        <begin position="292"/>
        <end position="314"/>
    </location>
</feature>
<feature type="transmembrane region" description="Helical" evidence="10">
    <location>
        <begin position="267"/>
        <end position="286"/>
    </location>
</feature>
<dbReference type="NCBIfam" id="TIGR00794">
    <property type="entry name" value="kup"/>
    <property type="match status" value="1"/>
</dbReference>
<feature type="domain" description="K+ potassium transporter integral membrane" evidence="12">
    <location>
        <begin position="69"/>
        <end position="588"/>
    </location>
</feature>
<feature type="transmembrane region" description="Helical" evidence="10">
    <location>
        <begin position="62"/>
        <end position="85"/>
    </location>
</feature>
<proteinExistence type="inferred from homology"/>
<evidence type="ECO:0000256" key="5">
    <source>
        <dbReference type="ARBA" id="ARBA00022692"/>
    </source>
</evidence>
<evidence type="ECO:0000259" key="13">
    <source>
        <dbReference type="Pfam" id="PF22776"/>
    </source>
</evidence>
<dbReference type="Pfam" id="PF22776">
    <property type="entry name" value="K_trans_C"/>
    <property type="match status" value="1"/>
</dbReference>
<dbReference type="PANTHER" id="PTHR30540">
    <property type="entry name" value="OSMOTIC STRESS POTASSIUM TRANSPORTER"/>
    <property type="match status" value="1"/>
</dbReference>
<feature type="region of interest" description="Disordered" evidence="11">
    <location>
        <begin position="760"/>
        <end position="788"/>
    </location>
</feature>
<dbReference type="InterPro" id="IPR053952">
    <property type="entry name" value="K_trans_C"/>
</dbReference>
<reference evidence="14 15" key="1">
    <citation type="submission" date="2024-06" db="EMBL/GenBank/DDBJ databases">
        <authorList>
            <person name="Kraege A."/>
            <person name="Thomma B."/>
        </authorList>
    </citation>
    <scope>NUCLEOTIDE SEQUENCE [LARGE SCALE GENOMIC DNA]</scope>
</reference>
<evidence type="ECO:0000313" key="15">
    <source>
        <dbReference type="Proteomes" id="UP001497392"/>
    </source>
</evidence>
<evidence type="ECO:0000256" key="3">
    <source>
        <dbReference type="ARBA" id="ARBA00022448"/>
    </source>
</evidence>
<dbReference type="EMBL" id="CAXHTA020000007">
    <property type="protein sequence ID" value="CAL5222457.1"/>
    <property type="molecule type" value="Genomic_DNA"/>
</dbReference>
<feature type="transmembrane region" description="Helical" evidence="10">
    <location>
        <begin position="550"/>
        <end position="569"/>
    </location>
</feature>
<dbReference type="Proteomes" id="UP001497392">
    <property type="component" value="Unassembled WGS sequence"/>
</dbReference>
<evidence type="ECO:0000313" key="14">
    <source>
        <dbReference type="EMBL" id="CAL5222457.1"/>
    </source>
</evidence>
<name>A0ABP1FWE9_9CHLO</name>
<evidence type="ECO:0000256" key="10">
    <source>
        <dbReference type="RuleBase" id="RU321113"/>
    </source>
</evidence>
<comment type="similarity">
    <text evidence="2 10">Belongs to the HAK/KUP transporter (TC 2.A.72.3) family.</text>
</comment>
<sequence length="949" mass="105504">MAPLHRSNTDGPPGRAALPTKASLKSRGSILSHVTSGTWEEDADIEDPHQAEEKRKTPRERWFTLLLLSFQTIGIVYGDIGTSPLYVIQSTFNIGDGSDPSEEDIIGVISLIIWTLTALLVFKYALIVLWADDNGQGGAFALFSLLKRQAELGKKSKVLKSERNLSQYTIGRGSTSLKKRLSSKSRSLSAPPGRLIPVHENGPATLNDWRQRFVETRFLQILVRTLCVLGVGMIMGDGVLTPAISVISAIEGLGQIPGGGGTLERKWIVVIAVVIIILLFLVQQFGTGVVGGIFSPVILIWLFFNTAIGLYNIIVYRPDIFKAFGPNYWFAFFLRNGRGGWEKLGGVVLCVTGTEALFADMGHFNRPAIQLSTLCLVYPALMITYLGQGSYLLANPSSWSAMYWNALPKAVFWPMFIVATLAAIIASQAMISAVFQIVKQAIAQGFFPRFHVYHTSRKHAGQVYIPLMNYLLAVLCLIITGTFQTSDNIGKAYGLAVLADMLLTTHFMMLVMLTIWRLPLIAVVAFYFFFAPIEATYWSSTLEKIPTGGWFSIMMSVIYASIMLLWFWGTGKKKQFYARKSMKLHNFLALMDEGQNKNHQDSMTIAQQNISLKASSTRLKRVRGVGLYYGEEIHGVPPVLLQMVSRTPVLYEVNIFVTNRFVPIPEVMESERLLVEQLGVSGFYHVIARYGYMEVVRQDEHFVRELLGRVLHLLYKTLQERASKMPTLVKDLGLPAGTELPPTHDLRFADDGLRNSKISVSELNESRANDKQTNGDSKPGDGDPKQGNGEIALTVRELVDVPPEAEAPVLEQQDREAFAEAGVLEKSRSLQPGDRLPPQPLVKTLEEVADKLATAPPEVQGKYRRASIVADEIRIVKHAAAQHNVVFVLGHAHAVLPKDLKVWHLPRRLLLEMPYKMMADFFQETADSVFGVPSAHLLEIGLPYSLHHT</sequence>
<dbReference type="InterPro" id="IPR003855">
    <property type="entry name" value="K+_transporter"/>
</dbReference>
<keyword evidence="15" id="KW-1185">Reference proteome</keyword>
<comment type="subcellular location">
    <subcellularLocation>
        <location evidence="1 10">Membrane</location>
        <topology evidence="1 10">Multi-pass membrane protein</topology>
    </subcellularLocation>
</comment>
<keyword evidence="8 10" id="KW-0406">Ion transport</keyword>
<protein>
    <recommendedName>
        <fullName evidence="10">Potassium transporter</fullName>
    </recommendedName>
</protein>
<dbReference type="Pfam" id="PF02705">
    <property type="entry name" value="K_trans"/>
    <property type="match status" value="1"/>
</dbReference>
<keyword evidence="5 10" id="KW-0812">Transmembrane</keyword>
<feature type="transmembrane region" description="Helical" evidence="10">
    <location>
        <begin position="105"/>
        <end position="126"/>
    </location>
</feature>
<evidence type="ECO:0000259" key="12">
    <source>
        <dbReference type="Pfam" id="PF02705"/>
    </source>
</evidence>
<feature type="transmembrane region" description="Helical" evidence="10">
    <location>
        <begin position="371"/>
        <end position="391"/>
    </location>
</feature>
<evidence type="ECO:0000256" key="9">
    <source>
        <dbReference type="ARBA" id="ARBA00023136"/>
    </source>
</evidence>
<evidence type="ECO:0000256" key="2">
    <source>
        <dbReference type="ARBA" id="ARBA00008440"/>
    </source>
</evidence>
<evidence type="ECO:0000256" key="8">
    <source>
        <dbReference type="ARBA" id="ARBA00023065"/>
    </source>
</evidence>
<comment type="function">
    <text evidence="10">Potassium transporter.</text>
</comment>
<keyword evidence="4 10" id="KW-0633">Potassium transport</keyword>
<evidence type="ECO:0000256" key="6">
    <source>
        <dbReference type="ARBA" id="ARBA00022958"/>
    </source>
</evidence>
<organism evidence="14 15">
    <name type="scientific">Coccomyxa viridis</name>
    <dbReference type="NCBI Taxonomy" id="1274662"/>
    <lineage>
        <taxon>Eukaryota</taxon>
        <taxon>Viridiplantae</taxon>
        <taxon>Chlorophyta</taxon>
        <taxon>core chlorophytes</taxon>
        <taxon>Trebouxiophyceae</taxon>
        <taxon>Trebouxiophyceae incertae sedis</taxon>
        <taxon>Coccomyxaceae</taxon>
        <taxon>Coccomyxa</taxon>
    </lineage>
</organism>
<feature type="transmembrane region" description="Helical" evidence="10">
    <location>
        <begin position="411"/>
        <end position="438"/>
    </location>
</feature>
<evidence type="ECO:0000256" key="7">
    <source>
        <dbReference type="ARBA" id="ARBA00022989"/>
    </source>
</evidence>
<feature type="domain" description="K+ potassium transporter C-terminal" evidence="13">
    <location>
        <begin position="624"/>
        <end position="702"/>
    </location>
</feature>
<evidence type="ECO:0000256" key="1">
    <source>
        <dbReference type="ARBA" id="ARBA00004141"/>
    </source>
</evidence>
<keyword evidence="7 10" id="KW-1133">Transmembrane helix</keyword>
<keyword evidence="9 10" id="KW-0472">Membrane</keyword>
<dbReference type="PANTHER" id="PTHR30540:SF83">
    <property type="entry name" value="K+ POTASSIUM TRANSPORTER"/>
    <property type="match status" value="1"/>
</dbReference>
<evidence type="ECO:0000256" key="11">
    <source>
        <dbReference type="SAM" id="MobiDB-lite"/>
    </source>
</evidence>
<comment type="caution">
    <text evidence="10">Lacks conserved residue(s) required for the propagation of feature annotation.</text>
</comment>
<gene>
    <name evidence="14" type="primary">g4824</name>
    <name evidence="14" type="ORF">VP750_LOCUS4116</name>
</gene>
<comment type="caution">
    <text evidence="14">The sequence shown here is derived from an EMBL/GenBank/DDBJ whole genome shotgun (WGS) entry which is preliminary data.</text>
</comment>
<dbReference type="InterPro" id="IPR053951">
    <property type="entry name" value="K_trans_N"/>
</dbReference>